<dbReference type="InterPro" id="IPR006984">
    <property type="entry name" value="Fcf1/UTP23"/>
</dbReference>
<keyword evidence="9" id="KW-1185">Reference proteome</keyword>
<dbReference type="STRING" id="1214573.A0A0G2HWQ8"/>
<organism evidence="8 9">
    <name type="scientific">Diaporthe ampelina</name>
    <dbReference type="NCBI Taxonomy" id="1214573"/>
    <lineage>
        <taxon>Eukaryota</taxon>
        <taxon>Fungi</taxon>
        <taxon>Dikarya</taxon>
        <taxon>Ascomycota</taxon>
        <taxon>Pezizomycotina</taxon>
        <taxon>Sordariomycetes</taxon>
        <taxon>Sordariomycetidae</taxon>
        <taxon>Diaporthales</taxon>
        <taxon>Diaporthaceae</taxon>
        <taxon>Diaporthe</taxon>
    </lineage>
</organism>
<evidence type="ECO:0000256" key="3">
    <source>
        <dbReference type="ARBA" id="ARBA00022552"/>
    </source>
</evidence>
<feature type="domain" description="PIN" evidence="7">
    <location>
        <begin position="49"/>
        <end position="148"/>
    </location>
</feature>
<evidence type="ECO:0000259" key="7">
    <source>
        <dbReference type="SMART" id="SM00670"/>
    </source>
</evidence>
<reference evidence="8 9" key="2">
    <citation type="submission" date="2015-05" db="EMBL/GenBank/DDBJ databases">
        <authorList>
            <person name="Morales-Cruz A."/>
            <person name="Amrine K.C."/>
            <person name="Cantu D."/>
        </authorList>
    </citation>
    <scope>NUCLEOTIDE SEQUENCE [LARGE SCALE GENOMIC DNA]</scope>
    <source>
        <strain evidence="8">DA912</strain>
    </source>
</reference>
<proteinExistence type="inferred from homology"/>
<protein>
    <recommendedName>
        <fullName evidence="7">PIN domain-containing protein</fullName>
    </recommendedName>
</protein>
<keyword evidence="3" id="KW-0698">rRNA processing</keyword>
<dbReference type="Gene3D" id="3.40.50.1010">
    <property type="entry name" value="5'-nuclease"/>
    <property type="match status" value="1"/>
</dbReference>
<dbReference type="CDD" id="cd09864">
    <property type="entry name" value="PIN_Fcf1-like"/>
    <property type="match status" value="1"/>
</dbReference>
<accession>A0A0G2HWQ8</accession>
<dbReference type="Proteomes" id="UP000034680">
    <property type="component" value="Unassembled WGS sequence"/>
</dbReference>
<sequence>MGKARKTRKFAQALKDRRTTKDAQNDARHIPQVPSNLFFNANTSLKPPYQILLDTNFFAHSIRAKIDIETGLMDLLLAKCTPIVSDCVLAELEKLGPKYRLALRAARDERHQRLRCQHTGTYADDCIVQRVMQHRIYLVGTNDAELRRRLRKIPGVPLIAVAKGGYKVEKLPEAFG</sequence>
<dbReference type="GO" id="GO:0006364">
    <property type="term" value="P:rRNA processing"/>
    <property type="evidence" value="ECO:0007669"/>
    <property type="project" value="UniProtKB-KW"/>
</dbReference>
<evidence type="ECO:0000313" key="9">
    <source>
        <dbReference type="Proteomes" id="UP000034680"/>
    </source>
</evidence>
<reference evidence="8 9" key="1">
    <citation type="submission" date="2015-05" db="EMBL/GenBank/DDBJ databases">
        <title>Distinctive expansion of gene families associated with plant cell wall degradation and secondary metabolism in the genomes of grapevine trunk pathogens.</title>
        <authorList>
            <person name="Lawrence D.P."/>
            <person name="Travadon R."/>
            <person name="Rolshausen P.E."/>
            <person name="Baumgartner K."/>
        </authorList>
    </citation>
    <scope>NUCLEOTIDE SEQUENCE [LARGE SCALE GENOMIC DNA]</scope>
    <source>
        <strain evidence="8">DA912</strain>
    </source>
</reference>
<feature type="compositionally biased region" description="Basic and acidic residues" evidence="6">
    <location>
        <begin position="14"/>
        <end position="27"/>
    </location>
</feature>
<dbReference type="InterPro" id="IPR002716">
    <property type="entry name" value="PIN_dom"/>
</dbReference>
<dbReference type="GO" id="GO:0032040">
    <property type="term" value="C:small-subunit processome"/>
    <property type="evidence" value="ECO:0007669"/>
    <property type="project" value="InterPro"/>
</dbReference>
<evidence type="ECO:0000256" key="5">
    <source>
        <dbReference type="ARBA" id="ARBA00024026"/>
    </source>
</evidence>
<evidence type="ECO:0000313" key="8">
    <source>
        <dbReference type="EMBL" id="KKY39173.1"/>
    </source>
</evidence>
<feature type="region of interest" description="Disordered" evidence="6">
    <location>
        <begin position="1"/>
        <end position="27"/>
    </location>
</feature>
<dbReference type="OrthoDB" id="76105at2759"/>
<dbReference type="Pfam" id="PF04900">
    <property type="entry name" value="Fcf1"/>
    <property type="match status" value="1"/>
</dbReference>
<dbReference type="SMART" id="SM00670">
    <property type="entry name" value="PINc"/>
    <property type="match status" value="1"/>
</dbReference>
<evidence type="ECO:0000256" key="4">
    <source>
        <dbReference type="ARBA" id="ARBA00023242"/>
    </source>
</evidence>
<keyword evidence="2" id="KW-0690">Ribosome biogenesis</keyword>
<comment type="similarity">
    <text evidence="5">Belongs to the UTP23/FCF1 family. FCF1 subfamily.</text>
</comment>
<dbReference type="FunFam" id="3.40.50.1010:FF:000039">
    <property type="entry name" value="rRNA-processing protein FCF1 family protein"/>
    <property type="match status" value="1"/>
</dbReference>
<evidence type="ECO:0000256" key="6">
    <source>
        <dbReference type="SAM" id="MobiDB-lite"/>
    </source>
</evidence>
<dbReference type="InterPro" id="IPR029060">
    <property type="entry name" value="PIN-like_dom_sf"/>
</dbReference>
<comment type="caution">
    <text evidence="8">The sequence shown here is derived from an EMBL/GenBank/DDBJ whole genome shotgun (WGS) entry which is preliminary data.</text>
</comment>
<dbReference type="SUPFAM" id="SSF88723">
    <property type="entry name" value="PIN domain-like"/>
    <property type="match status" value="1"/>
</dbReference>
<comment type="subcellular location">
    <subcellularLocation>
        <location evidence="1">Nucleus</location>
        <location evidence="1">Nucleolus</location>
    </subcellularLocation>
</comment>
<dbReference type="EMBL" id="LCUC01000031">
    <property type="protein sequence ID" value="KKY39173.1"/>
    <property type="molecule type" value="Genomic_DNA"/>
</dbReference>
<keyword evidence="4" id="KW-0539">Nucleus</keyword>
<evidence type="ECO:0000256" key="1">
    <source>
        <dbReference type="ARBA" id="ARBA00004604"/>
    </source>
</evidence>
<gene>
    <name evidence="8" type="ORF">UCDDA912_g00799</name>
</gene>
<dbReference type="GO" id="GO:0004540">
    <property type="term" value="F:RNA nuclease activity"/>
    <property type="evidence" value="ECO:0007669"/>
    <property type="project" value="UniProtKB-ARBA"/>
</dbReference>
<evidence type="ECO:0000256" key="2">
    <source>
        <dbReference type="ARBA" id="ARBA00022517"/>
    </source>
</evidence>
<dbReference type="PANTHER" id="PTHR12416">
    <property type="entry name" value="RRNA-PROCESSING PROTEIN UTP23 HOMOLOG"/>
    <property type="match status" value="1"/>
</dbReference>
<name>A0A0G2HWQ8_9PEZI</name>
<dbReference type="InterPro" id="IPR037503">
    <property type="entry name" value="Fcf1_PIN"/>
</dbReference>
<dbReference type="AlphaFoldDB" id="A0A0G2HWQ8"/>